<evidence type="ECO:0000256" key="2">
    <source>
        <dbReference type="ARBA" id="ARBA00023125"/>
    </source>
</evidence>
<dbReference type="RefSeq" id="WP_246277770.1">
    <property type="nucleotide sequence ID" value="NZ_BLPG01000001.1"/>
</dbReference>
<evidence type="ECO:0000256" key="4">
    <source>
        <dbReference type="PROSITE-ProRule" id="PRU00335"/>
    </source>
</evidence>
<dbReference type="InterPro" id="IPR050109">
    <property type="entry name" value="HTH-type_TetR-like_transc_reg"/>
</dbReference>
<dbReference type="PROSITE" id="PS01081">
    <property type="entry name" value="HTH_TETR_1"/>
    <property type="match status" value="1"/>
</dbReference>
<proteinExistence type="predicted"/>
<evidence type="ECO:0000259" key="5">
    <source>
        <dbReference type="PROSITE" id="PS50977"/>
    </source>
</evidence>
<evidence type="ECO:0000313" key="7">
    <source>
        <dbReference type="Proteomes" id="UP000482960"/>
    </source>
</evidence>
<protein>
    <recommendedName>
        <fullName evidence="5">HTH tetR-type domain-containing protein</fullName>
    </recommendedName>
</protein>
<gene>
    <name evidence="6" type="ORF">Prum_019970</name>
</gene>
<dbReference type="PRINTS" id="PR00455">
    <property type="entry name" value="HTHTETR"/>
</dbReference>
<dbReference type="SUPFAM" id="SSF46689">
    <property type="entry name" value="Homeodomain-like"/>
    <property type="match status" value="1"/>
</dbReference>
<comment type="caution">
    <text evidence="6">The sequence shown here is derived from an EMBL/GenBank/DDBJ whole genome shotgun (WGS) entry which is preliminary data.</text>
</comment>
<dbReference type="GO" id="GO:0003700">
    <property type="term" value="F:DNA-binding transcription factor activity"/>
    <property type="evidence" value="ECO:0007669"/>
    <property type="project" value="TreeGrafter"/>
</dbReference>
<keyword evidence="7" id="KW-1185">Reference proteome</keyword>
<dbReference type="PROSITE" id="PS50977">
    <property type="entry name" value="HTH_TETR_2"/>
    <property type="match status" value="1"/>
</dbReference>
<feature type="DNA-binding region" description="H-T-H motif" evidence="4">
    <location>
        <begin position="36"/>
        <end position="55"/>
    </location>
</feature>
<dbReference type="InterPro" id="IPR001647">
    <property type="entry name" value="HTH_TetR"/>
</dbReference>
<dbReference type="GO" id="GO:0000976">
    <property type="term" value="F:transcription cis-regulatory region binding"/>
    <property type="evidence" value="ECO:0007669"/>
    <property type="project" value="TreeGrafter"/>
</dbReference>
<dbReference type="Pfam" id="PF00440">
    <property type="entry name" value="TetR_N"/>
    <property type="match status" value="1"/>
</dbReference>
<evidence type="ECO:0000256" key="3">
    <source>
        <dbReference type="ARBA" id="ARBA00023163"/>
    </source>
</evidence>
<dbReference type="AlphaFoldDB" id="A0A6V8L6T0"/>
<sequence>MGGDIGLRARKRARTHEAISSAAITLFLARGFDQVSVAEVAEAADVSKPTLFKYFASKEDLVLHRIADHQGEAARVVREGRESGLAPLTALHRHFLDGLDRRDPVTGLNDHEQVLAYHRMVFDTPSLSARVSQYTQRDEDALAEALALGSDPLEARLAACQVIAVQRVLARDIWRRLAEGARPTRRIRRRWQRQIGLSIRCAMACVRIVEKGRPGIRVGPFLGGGNYVFMPNNRARRSSWPA</sequence>
<dbReference type="InterPro" id="IPR023772">
    <property type="entry name" value="DNA-bd_HTH_TetR-type_CS"/>
</dbReference>
<dbReference type="PANTHER" id="PTHR30055:SF234">
    <property type="entry name" value="HTH-TYPE TRANSCRIPTIONAL REGULATOR BETI"/>
    <property type="match status" value="1"/>
</dbReference>
<dbReference type="InterPro" id="IPR009057">
    <property type="entry name" value="Homeodomain-like_sf"/>
</dbReference>
<organism evidence="6 7">
    <name type="scientific">Phytohabitans rumicis</name>
    <dbReference type="NCBI Taxonomy" id="1076125"/>
    <lineage>
        <taxon>Bacteria</taxon>
        <taxon>Bacillati</taxon>
        <taxon>Actinomycetota</taxon>
        <taxon>Actinomycetes</taxon>
        <taxon>Micromonosporales</taxon>
        <taxon>Micromonosporaceae</taxon>
    </lineage>
</organism>
<evidence type="ECO:0000256" key="1">
    <source>
        <dbReference type="ARBA" id="ARBA00023015"/>
    </source>
</evidence>
<evidence type="ECO:0000313" key="6">
    <source>
        <dbReference type="EMBL" id="GFJ88355.1"/>
    </source>
</evidence>
<reference evidence="6 7" key="2">
    <citation type="submission" date="2020-03" db="EMBL/GenBank/DDBJ databases">
        <authorList>
            <person name="Ichikawa N."/>
            <person name="Kimura A."/>
            <person name="Kitahashi Y."/>
            <person name="Uohara A."/>
        </authorList>
    </citation>
    <scope>NUCLEOTIDE SEQUENCE [LARGE SCALE GENOMIC DNA]</scope>
    <source>
        <strain evidence="6 7">NBRC 108638</strain>
    </source>
</reference>
<dbReference type="Proteomes" id="UP000482960">
    <property type="component" value="Unassembled WGS sequence"/>
</dbReference>
<keyword evidence="1" id="KW-0805">Transcription regulation</keyword>
<dbReference type="EMBL" id="BLPG01000001">
    <property type="protein sequence ID" value="GFJ88355.1"/>
    <property type="molecule type" value="Genomic_DNA"/>
</dbReference>
<feature type="domain" description="HTH tetR-type" evidence="5">
    <location>
        <begin position="13"/>
        <end position="73"/>
    </location>
</feature>
<keyword evidence="2 4" id="KW-0238">DNA-binding</keyword>
<keyword evidence="3" id="KW-0804">Transcription</keyword>
<dbReference type="Gene3D" id="1.10.357.10">
    <property type="entry name" value="Tetracycline Repressor, domain 2"/>
    <property type="match status" value="1"/>
</dbReference>
<reference evidence="6 7" key="1">
    <citation type="submission" date="2020-03" db="EMBL/GenBank/DDBJ databases">
        <title>Whole genome shotgun sequence of Phytohabitans rumicis NBRC 108638.</title>
        <authorList>
            <person name="Komaki H."/>
            <person name="Tamura T."/>
        </authorList>
    </citation>
    <scope>NUCLEOTIDE SEQUENCE [LARGE SCALE GENOMIC DNA]</scope>
    <source>
        <strain evidence="6 7">NBRC 108638</strain>
    </source>
</reference>
<name>A0A6V8L6T0_9ACTN</name>
<accession>A0A6V8L6T0</accession>
<dbReference type="PANTHER" id="PTHR30055">
    <property type="entry name" value="HTH-TYPE TRANSCRIPTIONAL REGULATOR RUTR"/>
    <property type="match status" value="1"/>
</dbReference>